<evidence type="ECO:0000313" key="12">
    <source>
        <dbReference type="Proteomes" id="UP001597044"/>
    </source>
</evidence>
<dbReference type="InterPro" id="IPR017610">
    <property type="entry name" value="tRNA_S-uridine_synth_MnmC_C"/>
</dbReference>
<keyword evidence="4 11" id="KW-0808">Transferase</keyword>
<organism evidence="11 12">
    <name type="scientific">Paraperlucidibaca wandonensis</name>
    <dbReference type="NCBI Taxonomy" id="1268273"/>
    <lineage>
        <taxon>Bacteria</taxon>
        <taxon>Pseudomonadati</taxon>
        <taxon>Pseudomonadota</taxon>
        <taxon>Gammaproteobacteria</taxon>
        <taxon>Moraxellales</taxon>
        <taxon>Moraxellaceae</taxon>
        <taxon>Paraperlucidibaca</taxon>
    </lineage>
</organism>
<feature type="domain" description="FAD dependent oxidoreductase" evidence="10">
    <location>
        <begin position="5"/>
        <end position="354"/>
    </location>
</feature>
<dbReference type="InterPro" id="IPR006076">
    <property type="entry name" value="FAD-dep_OxRdtase"/>
</dbReference>
<name>A0ABW3HHW5_9GAMM</name>
<evidence type="ECO:0000259" key="10">
    <source>
        <dbReference type="Pfam" id="PF01266"/>
    </source>
</evidence>
<evidence type="ECO:0000256" key="7">
    <source>
        <dbReference type="ARBA" id="ARBA00022827"/>
    </source>
</evidence>
<keyword evidence="7" id="KW-0274">FAD</keyword>
<dbReference type="SUPFAM" id="SSF54373">
    <property type="entry name" value="FAD-linked reductases, C-terminal domain"/>
    <property type="match status" value="1"/>
</dbReference>
<dbReference type="NCBIfam" id="TIGR03197">
    <property type="entry name" value="MnmC_Cterm"/>
    <property type="match status" value="1"/>
</dbReference>
<sequence>MTQHIVVVGAGIAGASCAWVLANRGYRVTVLDAAIKPGSGGSGNPLAIVYPKLVNAELTPNHLQSLAYLHTLALLQQPPFAEHFQQTGVLWLDQERSLQDVDASHPWWQKQVWRLDAEAASEQAGVTLNRSALWFPDAGFIRTDGLLRTLLAHENIRTLFNTRVCGAEALDSRWRISSTQGYFSADALVLAYAGGSAISLTDGLPLRPVRGQISQFPTAFPLRTTLCYGGYLTPSDNGNHCVGATFSPMDLQTDIRRQDHQFNANELGKSVPSVAESLPPLDDWQGRASLRWQTPDFSPMAGRHDPSLLHALTAYPPRKHRPELATPDLPPLYVSIGHGAKGYTQAWVAAEIIANGISNTPSPWPDFIAKQLAPDRFIWRDWQRGRLWTPRRARS</sequence>
<dbReference type="RefSeq" id="WP_379069460.1">
    <property type="nucleotide sequence ID" value="NZ_JBHTIT010000001.1"/>
</dbReference>
<keyword evidence="3" id="KW-0285">Flavoprotein</keyword>
<evidence type="ECO:0000256" key="2">
    <source>
        <dbReference type="ARBA" id="ARBA00022603"/>
    </source>
</evidence>
<keyword evidence="1" id="KW-0963">Cytoplasm</keyword>
<accession>A0ABW3HHW5</accession>
<reference evidence="12" key="1">
    <citation type="journal article" date="2019" name="Int. J. Syst. Evol. Microbiol.">
        <title>The Global Catalogue of Microorganisms (GCM) 10K type strain sequencing project: providing services to taxonomists for standard genome sequencing and annotation.</title>
        <authorList>
            <consortium name="The Broad Institute Genomics Platform"/>
            <consortium name="The Broad Institute Genome Sequencing Center for Infectious Disease"/>
            <person name="Wu L."/>
            <person name="Ma J."/>
        </authorList>
    </citation>
    <scope>NUCLEOTIDE SEQUENCE [LARGE SCALE GENOMIC DNA]</scope>
    <source>
        <strain evidence="12">CCUG 63419</strain>
    </source>
</reference>
<evidence type="ECO:0000256" key="4">
    <source>
        <dbReference type="ARBA" id="ARBA00022679"/>
    </source>
</evidence>
<evidence type="ECO:0000313" key="11">
    <source>
        <dbReference type="EMBL" id="MFD0949612.1"/>
    </source>
</evidence>
<dbReference type="InterPro" id="IPR036188">
    <property type="entry name" value="FAD/NAD-bd_sf"/>
</dbReference>
<proteinExistence type="predicted"/>
<evidence type="ECO:0000256" key="6">
    <source>
        <dbReference type="ARBA" id="ARBA00022694"/>
    </source>
</evidence>
<evidence type="ECO:0000256" key="8">
    <source>
        <dbReference type="ARBA" id="ARBA00023002"/>
    </source>
</evidence>
<dbReference type="Proteomes" id="UP001597044">
    <property type="component" value="Unassembled WGS sequence"/>
</dbReference>
<dbReference type="EC" id="2.1.1.61" evidence="11"/>
<keyword evidence="8" id="KW-0560">Oxidoreductase</keyword>
<keyword evidence="2 11" id="KW-0489">Methyltransferase</keyword>
<evidence type="ECO:0000256" key="3">
    <source>
        <dbReference type="ARBA" id="ARBA00022630"/>
    </source>
</evidence>
<dbReference type="PANTHER" id="PTHR13847">
    <property type="entry name" value="SARCOSINE DEHYDROGENASE-RELATED"/>
    <property type="match status" value="1"/>
</dbReference>
<dbReference type="GO" id="GO:0004808">
    <property type="term" value="F:tRNA (5-methylaminomethyl-2-thiouridylate)(34)-methyltransferase activity"/>
    <property type="evidence" value="ECO:0007669"/>
    <property type="project" value="UniProtKB-EC"/>
</dbReference>
<dbReference type="EMBL" id="JBHTIT010000001">
    <property type="protein sequence ID" value="MFD0949612.1"/>
    <property type="molecule type" value="Genomic_DNA"/>
</dbReference>
<evidence type="ECO:0000256" key="1">
    <source>
        <dbReference type="ARBA" id="ARBA00022490"/>
    </source>
</evidence>
<protein>
    <submittedName>
        <fullName evidence="11">FAD-dependent 5-carboxymethylaminomethyl-2-thiouridine(34) oxidoreductase MnmC</fullName>
        <ecNumber evidence="11">2.1.1.61</ecNumber>
    </submittedName>
</protein>
<dbReference type="GO" id="GO:0032259">
    <property type="term" value="P:methylation"/>
    <property type="evidence" value="ECO:0007669"/>
    <property type="project" value="UniProtKB-KW"/>
</dbReference>
<dbReference type="SUPFAM" id="SSF51905">
    <property type="entry name" value="FAD/NAD(P)-binding domain"/>
    <property type="match status" value="1"/>
</dbReference>
<dbReference type="Gene3D" id="3.30.9.10">
    <property type="entry name" value="D-Amino Acid Oxidase, subunit A, domain 2"/>
    <property type="match status" value="1"/>
</dbReference>
<gene>
    <name evidence="11" type="primary">mnmC</name>
    <name evidence="11" type="ORF">ACFQ0F_04280</name>
</gene>
<evidence type="ECO:0000256" key="9">
    <source>
        <dbReference type="ARBA" id="ARBA00023268"/>
    </source>
</evidence>
<keyword evidence="5" id="KW-0949">S-adenosyl-L-methionine</keyword>
<keyword evidence="6" id="KW-0819">tRNA processing</keyword>
<keyword evidence="12" id="KW-1185">Reference proteome</keyword>
<dbReference type="PANTHER" id="PTHR13847:SF283">
    <property type="entry name" value="TRNA 5-METHYLAMINOMETHYL-2-THIOURIDINE BIOSYNTHESIS BIFUNCTIONAL PROTEIN MNMC"/>
    <property type="match status" value="1"/>
</dbReference>
<dbReference type="Gene3D" id="3.50.50.60">
    <property type="entry name" value="FAD/NAD(P)-binding domain"/>
    <property type="match status" value="1"/>
</dbReference>
<keyword evidence="9" id="KW-0511">Multifunctional enzyme</keyword>
<comment type="caution">
    <text evidence="11">The sequence shown here is derived from an EMBL/GenBank/DDBJ whole genome shotgun (WGS) entry which is preliminary data.</text>
</comment>
<evidence type="ECO:0000256" key="5">
    <source>
        <dbReference type="ARBA" id="ARBA00022691"/>
    </source>
</evidence>
<dbReference type="Pfam" id="PF01266">
    <property type="entry name" value="DAO"/>
    <property type="match status" value="1"/>
</dbReference>